<keyword evidence="1" id="KW-1133">Transmembrane helix</keyword>
<organism evidence="2 3">
    <name type="scientific">Zopfia rhizophila CBS 207.26</name>
    <dbReference type="NCBI Taxonomy" id="1314779"/>
    <lineage>
        <taxon>Eukaryota</taxon>
        <taxon>Fungi</taxon>
        <taxon>Dikarya</taxon>
        <taxon>Ascomycota</taxon>
        <taxon>Pezizomycotina</taxon>
        <taxon>Dothideomycetes</taxon>
        <taxon>Dothideomycetes incertae sedis</taxon>
        <taxon>Zopfiaceae</taxon>
        <taxon>Zopfia</taxon>
    </lineage>
</organism>
<gene>
    <name evidence="2" type="ORF">K469DRAFT_292132</name>
</gene>
<sequence length="318" mass="37136">MKAGKWDDDATDFSLSALFDPKSMYTYCILRILVKKDLKIFKQRLRELKGLAWYPLFLPAILLEMRIQELPEIIARIRRFLYGIEKTTGTHKNYLRKLGLAKVTGRSLQDVWTDDGFNRAPAELTSIASDCAYYEYACQIRQELLSWLEKMNQDILPIIDSAQCTYAARMLGRKIEFMRAWMKDAENRSIYFGKRAEVQVQTCHSLMAQRDNDLNKRTSDASLELSRFSKMDSNDMRIIAAVTLAFLPATFMATFFSTGFFDFHKDGQIVSSWIWLYWVFTVSLTVLVYFGWYWYSLRKRRVSGLQTAARQCNTTLYP</sequence>
<dbReference type="Gene3D" id="1.20.58.340">
    <property type="entry name" value="Magnesium transport protein CorA, transmembrane region"/>
    <property type="match status" value="1"/>
</dbReference>
<accession>A0A6A6DLA6</accession>
<evidence type="ECO:0000256" key="1">
    <source>
        <dbReference type="SAM" id="Phobius"/>
    </source>
</evidence>
<evidence type="ECO:0000313" key="3">
    <source>
        <dbReference type="Proteomes" id="UP000800200"/>
    </source>
</evidence>
<keyword evidence="3" id="KW-1185">Reference proteome</keyword>
<keyword evidence="1" id="KW-0812">Transmembrane</keyword>
<keyword evidence="1" id="KW-0472">Membrane</keyword>
<protein>
    <submittedName>
        <fullName evidence="2">Uncharacterized protein</fullName>
    </submittedName>
</protein>
<dbReference type="EMBL" id="ML994659">
    <property type="protein sequence ID" value="KAF2180314.1"/>
    <property type="molecule type" value="Genomic_DNA"/>
</dbReference>
<dbReference type="AlphaFoldDB" id="A0A6A6DLA6"/>
<proteinExistence type="predicted"/>
<dbReference type="Proteomes" id="UP000800200">
    <property type="component" value="Unassembled WGS sequence"/>
</dbReference>
<feature type="transmembrane region" description="Helical" evidence="1">
    <location>
        <begin position="238"/>
        <end position="261"/>
    </location>
</feature>
<reference evidence="2" key="1">
    <citation type="journal article" date="2020" name="Stud. Mycol.">
        <title>101 Dothideomycetes genomes: a test case for predicting lifestyles and emergence of pathogens.</title>
        <authorList>
            <person name="Haridas S."/>
            <person name="Albert R."/>
            <person name="Binder M."/>
            <person name="Bloem J."/>
            <person name="Labutti K."/>
            <person name="Salamov A."/>
            <person name="Andreopoulos B."/>
            <person name="Baker S."/>
            <person name="Barry K."/>
            <person name="Bills G."/>
            <person name="Bluhm B."/>
            <person name="Cannon C."/>
            <person name="Castanera R."/>
            <person name="Culley D."/>
            <person name="Daum C."/>
            <person name="Ezra D."/>
            <person name="Gonzalez J."/>
            <person name="Henrissat B."/>
            <person name="Kuo A."/>
            <person name="Liang C."/>
            <person name="Lipzen A."/>
            <person name="Lutzoni F."/>
            <person name="Magnuson J."/>
            <person name="Mondo S."/>
            <person name="Nolan M."/>
            <person name="Ohm R."/>
            <person name="Pangilinan J."/>
            <person name="Park H.-J."/>
            <person name="Ramirez L."/>
            <person name="Alfaro M."/>
            <person name="Sun H."/>
            <person name="Tritt A."/>
            <person name="Yoshinaga Y."/>
            <person name="Zwiers L.-H."/>
            <person name="Turgeon B."/>
            <person name="Goodwin S."/>
            <person name="Spatafora J."/>
            <person name="Crous P."/>
            <person name="Grigoriev I."/>
        </authorList>
    </citation>
    <scope>NUCLEOTIDE SEQUENCE</scope>
    <source>
        <strain evidence="2">CBS 207.26</strain>
    </source>
</reference>
<evidence type="ECO:0000313" key="2">
    <source>
        <dbReference type="EMBL" id="KAF2180314.1"/>
    </source>
</evidence>
<dbReference type="OrthoDB" id="2830640at2759"/>
<name>A0A6A6DLA6_9PEZI</name>
<feature type="transmembrane region" description="Helical" evidence="1">
    <location>
        <begin position="273"/>
        <end position="295"/>
    </location>
</feature>